<evidence type="ECO:0000256" key="1">
    <source>
        <dbReference type="SAM" id="MobiDB-lite"/>
    </source>
</evidence>
<gene>
    <name evidence="3" type="ORF">IAB28_09680</name>
</gene>
<name>A0A9D1A5Y9_9FIRM</name>
<dbReference type="PANTHER" id="PTHR35271">
    <property type="entry name" value="ABC TRANSPORTER, SUBSTRATE-BINDING LIPOPROTEIN-RELATED"/>
    <property type="match status" value="1"/>
</dbReference>
<evidence type="ECO:0000256" key="2">
    <source>
        <dbReference type="SAM" id="SignalP"/>
    </source>
</evidence>
<dbReference type="PANTHER" id="PTHR35271:SF1">
    <property type="entry name" value="ABC TRANSPORTER, SUBSTRATE-BINDING LIPOPROTEIN"/>
    <property type="match status" value="1"/>
</dbReference>
<keyword evidence="2" id="KW-0732">Signal</keyword>
<protein>
    <submittedName>
        <fullName evidence="3">ABC transporter substrate-binding protein</fullName>
    </submittedName>
</protein>
<dbReference type="InterPro" id="IPR007487">
    <property type="entry name" value="ABC_transpt-TYRBP-like"/>
</dbReference>
<dbReference type="Pfam" id="PF04392">
    <property type="entry name" value="ABC_sub_bind"/>
    <property type="match status" value="1"/>
</dbReference>
<feature type="region of interest" description="Disordered" evidence="1">
    <location>
        <begin position="22"/>
        <end position="66"/>
    </location>
</feature>
<dbReference type="EMBL" id="DVGC01000057">
    <property type="protein sequence ID" value="HIR06217.1"/>
    <property type="molecule type" value="Genomic_DNA"/>
</dbReference>
<dbReference type="AlphaFoldDB" id="A0A9D1A5Y9"/>
<accession>A0A9D1A5Y9</accession>
<sequence length="360" mass="36722">MKKTTVLAAAAVLALSLAGCSGQESGAESSSAASSVTEGTQTETEGTEAGSGSESEAAGSEAGAGGTGETYQIGICQLIQHPALDAATEGFQAALTEKLGDRVEFELQNAAGDSATCASIINQFVSSGDSLILANGTAALQAAAAGTNEIPILGTSITDYATALDLDNWSGTTGTNISGTSDLAPLDEQANMLNELFPDAENVGLLYCSSEANSAYQVETIRGCLEELGYTCTDFTFADANDLASVVTNATATCDVIYIPTDNTAASSTGIINNICLPAGVPIIAGEEGICSGCGVATLSIDYYDIGYKAGEMAYEILEEGADISSMEIAYAPVVTKKYNPAVCEELGITVPEDYEPITE</sequence>
<feature type="chain" id="PRO_5039050857" evidence="2">
    <location>
        <begin position="27"/>
        <end position="360"/>
    </location>
</feature>
<dbReference type="Proteomes" id="UP000824250">
    <property type="component" value="Unassembled WGS sequence"/>
</dbReference>
<evidence type="ECO:0000313" key="4">
    <source>
        <dbReference type="Proteomes" id="UP000824250"/>
    </source>
</evidence>
<proteinExistence type="predicted"/>
<dbReference type="SUPFAM" id="SSF53822">
    <property type="entry name" value="Periplasmic binding protein-like I"/>
    <property type="match status" value="1"/>
</dbReference>
<comment type="caution">
    <text evidence="3">The sequence shown here is derived from an EMBL/GenBank/DDBJ whole genome shotgun (WGS) entry which is preliminary data.</text>
</comment>
<feature type="compositionally biased region" description="Low complexity" evidence="1">
    <location>
        <begin position="22"/>
        <end position="61"/>
    </location>
</feature>
<feature type="signal peptide" evidence="2">
    <location>
        <begin position="1"/>
        <end position="26"/>
    </location>
</feature>
<dbReference type="PROSITE" id="PS51257">
    <property type="entry name" value="PROKAR_LIPOPROTEIN"/>
    <property type="match status" value="1"/>
</dbReference>
<reference evidence="3" key="1">
    <citation type="submission" date="2020-10" db="EMBL/GenBank/DDBJ databases">
        <authorList>
            <person name="Gilroy R."/>
        </authorList>
    </citation>
    <scope>NUCLEOTIDE SEQUENCE</scope>
    <source>
        <strain evidence="3">CHK180-2868</strain>
    </source>
</reference>
<evidence type="ECO:0000313" key="3">
    <source>
        <dbReference type="EMBL" id="HIR06217.1"/>
    </source>
</evidence>
<dbReference type="InterPro" id="IPR028082">
    <property type="entry name" value="Peripla_BP_I"/>
</dbReference>
<dbReference type="Gene3D" id="3.40.50.2300">
    <property type="match status" value="2"/>
</dbReference>
<organism evidence="3 4">
    <name type="scientific">Candidatus Copromonas faecavium</name>
    <name type="common">nom. illeg.</name>
    <dbReference type="NCBI Taxonomy" id="2840740"/>
    <lineage>
        <taxon>Bacteria</taxon>
        <taxon>Bacillati</taxon>
        <taxon>Bacillota</taxon>
        <taxon>Clostridia</taxon>
        <taxon>Lachnospirales</taxon>
        <taxon>Lachnospiraceae</taxon>
        <taxon>Candidatus Copromonas (nom. illeg.)</taxon>
    </lineage>
</organism>
<dbReference type="CDD" id="cd06325">
    <property type="entry name" value="PBP1_ABC_unchar_transporter"/>
    <property type="match status" value="1"/>
</dbReference>
<reference evidence="3" key="2">
    <citation type="journal article" date="2021" name="PeerJ">
        <title>Extensive microbial diversity within the chicken gut microbiome revealed by metagenomics and culture.</title>
        <authorList>
            <person name="Gilroy R."/>
            <person name="Ravi A."/>
            <person name="Getino M."/>
            <person name="Pursley I."/>
            <person name="Horton D.L."/>
            <person name="Alikhan N.F."/>
            <person name="Baker D."/>
            <person name="Gharbi K."/>
            <person name="Hall N."/>
            <person name="Watson M."/>
            <person name="Adriaenssens E.M."/>
            <person name="Foster-Nyarko E."/>
            <person name="Jarju S."/>
            <person name="Secka A."/>
            <person name="Antonio M."/>
            <person name="Oren A."/>
            <person name="Chaudhuri R.R."/>
            <person name="La Ragione R."/>
            <person name="Hildebrand F."/>
            <person name="Pallen M.J."/>
        </authorList>
    </citation>
    <scope>NUCLEOTIDE SEQUENCE</scope>
    <source>
        <strain evidence="3">CHK180-2868</strain>
    </source>
</reference>